<feature type="chain" id="PRO_5012507166" evidence="1">
    <location>
        <begin position="30"/>
        <end position="278"/>
    </location>
</feature>
<keyword evidence="1" id="KW-0732">Signal</keyword>
<dbReference type="Proteomes" id="UP000192815">
    <property type="component" value="Unassembled WGS sequence"/>
</dbReference>
<dbReference type="AlphaFoldDB" id="A0A1X0N8T5"/>
<protein>
    <submittedName>
        <fullName evidence="2">Uncharacterized protein</fullName>
    </submittedName>
</protein>
<name>A0A1X0N8T5_9PSED</name>
<accession>A0A1X0N8T5</accession>
<dbReference type="OrthoDB" id="6998229at2"/>
<dbReference type="STRING" id="1958950.BZK31_07780"/>
<comment type="caution">
    <text evidence="2">The sequence shown here is derived from an EMBL/GenBank/DDBJ whole genome shotgun (WGS) entry which is preliminary data.</text>
</comment>
<feature type="signal peptide" evidence="1">
    <location>
        <begin position="1"/>
        <end position="29"/>
    </location>
</feature>
<gene>
    <name evidence="2" type="ORF">BZK31_07780</name>
</gene>
<dbReference type="EMBL" id="MUIO01000021">
    <property type="protein sequence ID" value="ORC60205.1"/>
    <property type="molecule type" value="Genomic_DNA"/>
</dbReference>
<keyword evidence="3" id="KW-1185">Reference proteome</keyword>
<reference evidence="3" key="1">
    <citation type="submission" date="2017-02" db="EMBL/GenBank/DDBJ databases">
        <title>Pseudomonas floridae sp. nov., a novel pathogenic bacterial species isolated from tomato.</title>
        <authorList>
            <person name="Timilsina S."/>
            <person name="Vallad G.E."/>
            <person name="Jones J.B."/>
        </authorList>
    </citation>
    <scope>NUCLEOTIDE SEQUENCE [LARGE SCALE GENOMIC DNA]</scope>
    <source>
        <strain evidence="3">GEV388</strain>
    </source>
</reference>
<evidence type="ECO:0000256" key="1">
    <source>
        <dbReference type="SAM" id="SignalP"/>
    </source>
</evidence>
<dbReference type="PROSITE" id="PS51257">
    <property type="entry name" value="PROKAR_LIPOPROTEIN"/>
    <property type="match status" value="1"/>
</dbReference>
<organism evidence="2 3">
    <name type="scientific">Pseudomonas floridensis</name>
    <dbReference type="NCBI Taxonomy" id="1958950"/>
    <lineage>
        <taxon>Bacteria</taxon>
        <taxon>Pseudomonadati</taxon>
        <taxon>Pseudomonadota</taxon>
        <taxon>Gammaproteobacteria</taxon>
        <taxon>Pseudomonadales</taxon>
        <taxon>Pseudomonadaceae</taxon>
        <taxon>Pseudomonas</taxon>
    </lineage>
</organism>
<dbReference type="RefSeq" id="WP_083182155.1">
    <property type="nucleotide sequence ID" value="NZ_CBCRZR010000007.1"/>
</dbReference>
<evidence type="ECO:0000313" key="3">
    <source>
        <dbReference type="Proteomes" id="UP000192815"/>
    </source>
</evidence>
<proteinExistence type="predicted"/>
<sequence>MKNRSITIRTGLLAAAVALLVGCSSSPKAPSVQLPDPQTVPKEKWSDAMQVLTAMKISGQRDVPREMAETFANSAPGRTSGTAGADAAIAGVSLAAPPSGFSGGAAASVSLGLMMLGGSSDPAHATQVVAWVPADKASSPEEASALALKKVEEARKKAFGKGMSKLPMHVGKYPDGHSRAYASLADSYAERPIPFTDNAAPAPDFVKSATAYGPIFIRDNQFILDASKNDMTASEAMLLASRYLPDWVYIYHPGQKLRKNSIPAAIFNRGEAKYFVGK</sequence>
<evidence type="ECO:0000313" key="2">
    <source>
        <dbReference type="EMBL" id="ORC60205.1"/>
    </source>
</evidence>